<dbReference type="PANTHER" id="PTHR18964:SF170">
    <property type="entry name" value="SUGAR KINASE"/>
    <property type="match status" value="1"/>
</dbReference>
<protein>
    <submittedName>
        <fullName evidence="2">ROK family protein</fullName>
    </submittedName>
</protein>
<dbReference type="CDD" id="cd24152">
    <property type="entry name" value="ASKHA_NBD_ROK-like"/>
    <property type="match status" value="1"/>
</dbReference>
<evidence type="ECO:0000313" key="2">
    <source>
        <dbReference type="EMBL" id="HIR88674.1"/>
    </source>
</evidence>
<evidence type="ECO:0000256" key="1">
    <source>
        <dbReference type="ARBA" id="ARBA00006479"/>
    </source>
</evidence>
<evidence type="ECO:0000313" key="3">
    <source>
        <dbReference type="Proteomes" id="UP000824201"/>
    </source>
</evidence>
<dbReference type="Gene3D" id="3.30.420.40">
    <property type="match status" value="2"/>
</dbReference>
<dbReference type="PANTHER" id="PTHR18964">
    <property type="entry name" value="ROK (REPRESSOR, ORF, KINASE) FAMILY"/>
    <property type="match status" value="1"/>
</dbReference>
<dbReference type="AlphaFoldDB" id="A0A9D1EEA2"/>
<proteinExistence type="inferred from homology"/>
<reference evidence="2" key="1">
    <citation type="submission" date="2020-10" db="EMBL/GenBank/DDBJ databases">
        <authorList>
            <person name="Gilroy R."/>
        </authorList>
    </citation>
    <scope>NUCLEOTIDE SEQUENCE</scope>
    <source>
        <strain evidence="2">ChiW13-3771</strain>
    </source>
</reference>
<dbReference type="EMBL" id="DVHN01000080">
    <property type="protein sequence ID" value="HIR88674.1"/>
    <property type="molecule type" value="Genomic_DNA"/>
</dbReference>
<dbReference type="Pfam" id="PF00480">
    <property type="entry name" value="ROK"/>
    <property type="match status" value="1"/>
</dbReference>
<organism evidence="2 3">
    <name type="scientific">Candidatus Fimimorpha faecalis</name>
    <dbReference type="NCBI Taxonomy" id="2840824"/>
    <lineage>
        <taxon>Bacteria</taxon>
        <taxon>Bacillati</taxon>
        <taxon>Bacillota</taxon>
        <taxon>Clostridia</taxon>
        <taxon>Eubacteriales</taxon>
        <taxon>Candidatus Fimimorpha</taxon>
    </lineage>
</organism>
<sequence length="303" mass="33858">MNILVIDVGGTFIKYAWMNENAQILDKGKVSTPLDCLDSFLDVIETLWNLKKADGIALSMPGMIDGERGFMYTGGTLEYIRNLEMVSILRKHLPVPISLQNDAKCAALAEVWKGNLSDCENGVVLVCGTGIGGAIVYNREVIRGEHFMAGEFSFIQTVMDDVDFDLDCSAGRQCGAKSLTKLVADSYGVSVEEAEKNYTGEILFKRAEEGEQQAIRAIRLLARRLAILIHNLQFIFDPQKFLIGGGISIQPLLLTLVKDELKKIRENDMEGLPFPEIEVCKFYNDANLLGALYWWEKQQKNSY</sequence>
<comment type="similarity">
    <text evidence="1">Belongs to the ROK (NagC/XylR) family.</text>
</comment>
<dbReference type="SUPFAM" id="SSF53067">
    <property type="entry name" value="Actin-like ATPase domain"/>
    <property type="match status" value="1"/>
</dbReference>
<name>A0A9D1EEA2_9FIRM</name>
<dbReference type="InterPro" id="IPR043129">
    <property type="entry name" value="ATPase_NBD"/>
</dbReference>
<dbReference type="Proteomes" id="UP000824201">
    <property type="component" value="Unassembled WGS sequence"/>
</dbReference>
<reference evidence="2" key="2">
    <citation type="journal article" date="2021" name="PeerJ">
        <title>Extensive microbial diversity within the chicken gut microbiome revealed by metagenomics and culture.</title>
        <authorList>
            <person name="Gilroy R."/>
            <person name="Ravi A."/>
            <person name="Getino M."/>
            <person name="Pursley I."/>
            <person name="Horton D.L."/>
            <person name="Alikhan N.F."/>
            <person name="Baker D."/>
            <person name="Gharbi K."/>
            <person name="Hall N."/>
            <person name="Watson M."/>
            <person name="Adriaenssens E.M."/>
            <person name="Foster-Nyarko E."/>
            <person name="Jarju S."/>
            <person name="Secka A."/>
            <person name="Antonio M."/>
            <person name="Oren A."/>
            <person name="Chaudhuri R.R."/>
            <person name="La Ragione R."/>
            <person name="Hildebrand F."/>
            <person name="Pallen M.J."/>
        </authorList>
    </citation>
    <scope>NUCLEOTIDE SEQUENCE</scope>
    <source>
        <strain evidence="2">ChiW13-3771</strain>
    </source>
</reference>
<comment type="caution">
    <text evidence="2">The sequence shown here is derived from an EMBL/GenBank/DDBJ whole genome shotgun (WGS) entry which is preliminary data.</text>
</comment>
<accession>A0A9D1EEA2</accession>
<dbReference type="InterPro" id="IPR000600">
    <property type="entry name" value="ROK"/>
</dbReference>
<gene>
    <name evidence="2" type="ORF">IAC96_06960</name>
</gene>